<dbReference type="Proteomes" id="UP001355207">
    <property type="component" value="Chromosome 5"/>
</dbReference>
<dbReference type="AlphaFoldDB" id="A0AAX4JUL2"/>
<protein>
    <submittedName>
        <fullName evidence="1">Uncharacterized protein</fullName>
    </submittedName>
</protein>
<sequence length="114" mass="12683">MAESHITFQQFCRNSNCTSSGGGDTTEINLTFPTSTLITHSNESSNSASEKGRIYSTFQYYPESQRLIRMSITTLPKSFTAQPVPAKQNESNLDEDPLGEIALKKRKANCLNMK</sequence>
<dbReference type="RefSeq" id="XP_066075810.1">
    <property type="nucleotide sequence ID" value="XM_066219713.1"/>
</dbReference>
<organism evidence="1 2">
    <name type="scientific">Kwoniella dendrophila CBS 6074</name>
    <dbReference type="NCBI Taxonomy" id="1295534"/>
    <lineage>
        <taxon>Eukaryota</taxon>
        <taxon>Fungi</taxon>
        <taxon>Dikarya</taxon>
        <taxon>Basidiomycota</taxon>
        <taxon>Agaricomycotina</taxon>
        <taxon>Tremellomycetes</taxon>
        <taxon>Tremellales</taxon>
        <taxon>Cryptococcaceae</taxon>
        <taxon>Kwoniella</taxon>
    </lineage>
</organism>
<gene>
    <name evidence="1" type="ORF">L201_003965</name>
</gene>
<dbReference type="EMBL" id="CP144102">
    <property type="protein sequence ID" value="WWC89047.1"/>
    <property type="molecule type" value="Genomic_DNA"/>
</dbReference>
<evidence type="ECO:0000313" key="1">
    <source>
        <dbReference type="EMBL" id="WWC89047.1"/>
    </source>
</evidence>
<accession>A0AAX4JUL2</accession>
<keyword evidence="2" id="KW-1185">Reference proteome</keyword>
<proteinExistence type="predicted"/>
<name>A0AAX4JUL2_9TREE</name>
<reference evidence="1 2" key="1">
    <citation type="submission" date="2024-01" db="EMBL/GenBank/DDBJ databases">
        <title>Comparative genomics of Cryptococcus and Kwoniella reveals pathogenesis evolution and contrasting modes of karyotype evolution via chromosome fusion or intercentromeric recombination.</title>
        <authorList>
            <person name="Coelho M.A."/>
            <person name="David-Palma M."/>
            <person name="Shea T."/>
            <person name="Bowers K."/>
            <person name="McGinley-Smith S."/>
            <person name="Mohammad A.W."/>
            <person name="Gnirke A."/>
            <person name="Yurkov A.M."/>
            <person name="Nowrousian M."/>
            <person name="Sun S."/>
            <person name="Cuomo C.A."/>
            <person name="Heitman J."/>
        </authorList>
    </citation>
    <scope>NUCLEOTIDE SEQUENCE [LARGE SCALE GENOMIC DNA]</scope>
    <source>
        <strain evidence="1 2">CBS 6074</strain>
    </source>
</reference>
<evidence type="ECO:0000313" key="2">
    <source>
        <dbReference type="Proteomes" id="UP001355207"/>
    </source>
</evidence>
<dbReference type="GeneID" id="91094635"/>